<dbReference type="EMBL" id="LMWY01000062">
    <property type="protein sequence ID" value="KUN92035.1"/>
    <property type="molecule type" value="Genomic_DNA"/>
</dbReference>
<dbReference type="STRING" id="661399.AQJ67_41310"/>
<organism evidence="1 2">
    <name type="scientific">Streptomyces caeruleatus</name>
    <dbReference type="NCBI Taxonomy" id="661399"/>
    <lineage>
        <taxon>Bacteria</taxon>
        <taxon>Bacillati</taxon>
        <taxon>Actinomycetota</taxon>
        <taxon>Actinomycetes</taxon>
        <taxon>Kitasatosporales</taxon>
        <taxon>Streptomycetaceae</taxon>
        <taxon>Streptomyces</taxon>
    </lineage>
</organism>
<dbReference type="RefSeq" id="WP_062724775.1">
    <property type="nucleotide sequence ID" value="NZ_KQ948946.1"/>
</dbReference>
<protein>
    <submittedName>
        <fullName evidence="1">Uncharacterized protein</fullName>
    </submittedName>
</protein>
<proteinExistence type="predicted"/>
<accession>A0A101THC3</accession>
<keyword evidence="2" id="KW-1185">Reference proteome</keyword>
<name>A0A101THC3_9ACTN</name>
<comment type="caution">
    <text evidence="1">The sequence shown here is derived from an EMBL/GenBank/DDBJ whole genome shotgun (WGS) entry which is preliminary data.</text>
</comment>
<evidence type="ECO:0000313" key="2">
    <source>
        <dbReference type="Proteomes" id="UP000053429"/>
    </source>
</evidence>
<reference evidence="1 2" key="1">
    <citation type="submission" date="2015-10" db="EMBL/GenBank/DDBJ databases">
        <title>Draft genome sequence of Streptomyces caeruleatus NRRL B-24802, type strain for the species Streptomyces caeruleatus.</title>
        <authorList>
            <person name="Ruckert C."/>
            <person name="Winkler A."/>
            <person name="Kalinowski J."/>
            <person name="Kampfer P."/>
            <person name="Glaeser S."/>
        </authorList>
    </citation>
    <scope>NUCLEOTIDE SEQUENCE [LARGE SCALE GENOMIC DNA]</scope>
    <source>
        <strain evidence="1 2">NRRL B-24802</strain>
    </source>
</reference>
<gene>
    <name evidence="1" type="ORF">AQJ67_41310</name>
</gene>
<evidence type="ECO:0000313" key="1">
    <source>
        <dbReference type="EMBL" id="KUN92035.1"/>
    </source>
</evidence>
<sequence length="59" mass="6605">MTAGQERPRLPQLEAQECRARAEEALADNARVDVPRAIAWALLAVAGELHTIRKQISRR</sequence>
<dbReference type="Proteomes" id="UP000053429">
    <property type="component" value="Unassembled WGS sequence"/>
</dbReference>
<dbReference type="AlphaFoldDB" id="A0A101THC3"/>